<keyword evidence="3" id="KW-1185">Reference proteome</keyword>
<dbReference type="Proteomes" id="UP000268014">
    <property type="component" value="Unassembled WGS sequence"/>
</dbReference>
<dbReference type="WBParaSite" id="HPLM_0001095401-mRNA-1">
    <property type="protein sequence ID" value="HPLM_0001095401-mRNA-1"/>
    <property type="gene ID" value="HPLM_0001095401"/>
</dbReference>
<dbReference type="EMBL" id="UZAF01017432">
    <property type="protein sequence ID" value="VDO41591.1"/>
    <property type="molecule type" value="Genomic_DNA"/>
</dbReference>
<accession>A0A0N4WIZ2</accession>
<evidence type="ECO:0000256" key="1">
    <source>
        <dbReference type="SAM" id="MobiDB-lite"/>
    </source>
</evidence>
<gene>
    <name evidence="2" type="ORF">HPLM_LOCUS10946</name>
</gene>
<dbReference type="OrthoDB" id="5854880at2759"/>
<feature type="region of interest" description="Disordered" evidence="1">
    <location>
        <begin position="62"/>
        <end position="86"/>
    </location>
</feature>
<reference evidence="4" key="1">
    <citation type="submission" date="2017-02" db="UniProtKB">
        <authorList>
            <consortium name="WormBaseParasite"/>
        </authorList>
    </citation>
    <scope>IDENTIFICATION</scope>
</reference>
<evidence type="ECO:0000313" key="4">
    <source>
        <dbReference type="WBParaSite" id="HPLM_0001095401-mRNA-1"/>
    </source>
</evidence>
<reference evidence="2 3" key="2">
    <citation type="submission" date="2018-11" db="EMBL/GenBank/DDBJ databases">
        <authorList>
            <consortium name="Pathogen Informatics"/>
        </authorList>
    </citation>
    <scope>NUCLEOTIDE SEQUENCE [LARGE SCALE GENOMIC DNA]</scope>
    <source>
        <strain evidence="2 3">MHpl1</strain>
    </source>
</reference>
<name>A0A0N4WIZ2_HAEPC</name>
<protein>
    <submittedName>
        <fullName evidence="2 4">Uncharacterized protein</fullName>
    </submittedName>
</protein>
<evidence type="ECO:0000313" key="2">
    <source>
        <dbReference type="EMBL" id="VDO41591.1"/>
    </source>
</evidence>
<sequence length="86" mass="9730">MGILRIYKCTTVNIINCHAPKLTATDGEKDDFYKEMEEVTKNERSYHKTVVGASNAIIHEERPDIPRTGPLRIGEANGNGERMIDR</sequence>
<proteinExistence type="predicted"/>
<dbReference type="AlphaFoldDB" id="A0A0N4WIZ2"/>
<organism evidence="4">
    <name type="scientific">Haemonchus placei</name>
    <name type="common">Barber's pole worm</name>
    <dbReference type="NCBI Taxonomy" id="6290"/>
    <lineage>
        <taxon>Eukaryota</taxon>
        <taxon>Metazoa</taxon>
        <taxon>Ecdysozoa</taxon>
        <taxon>Nematoda</taxon>
        <taxon>Chromadorea</taxon>
        <taxon>Rhabditida</taxon>
        <taxon>Rhabditina</taxon>
        <taxon>Rhabditomorpha</taxon>
        <taxon>Strongyloidea</taxon>
        <taxon>Trichostrongylidae</taxon>
        <taxon>Haemonchus</taxon>
    </lineage>
</organism>
<evidence type="ECO:0000313" key="3">
    <source>
        <dbReference type="Proteomes" id="UP000268014"/>
    </source>
</evidence>